<dbReference type="Proteomes" id="UP000315010">
    <property type="component" value="Unassembled WGS sequence"/>
</dbReference>
<dbReference type="EMBL" id="SJPJ01000001">
    <property type="protein sequence ID" value="TWT78897.1"/>
    <property type="molecule type" value="Genomic_DNA"/>
</dbReference>
<protein>
    <recommendedName>
        <fullName evidence="3">Glycosyl transferase family 2</fullName>
    </recommendedName>
</protein>
<dbReference type="AlphaFoldDB" id="A0A5C5YWH5"/>
<accession>A0A5C5YWH5</accession>
<name>A0A5C5YWH5_9BACT</name>
<reference evidence="1 2" key="1">
    <citation type="submission" date="2019-02" db="EMBL/GenBank/DDBJ databases">
        <title>Deep-cultivation of Planctomycetes and their phenomic and genomic characterization uncovers novel biology.</title>
        <authorList>
            <person name="Wiegand S."/>
            <person name="Jogler M."/>
            <person name="Boedeker C."/>
            <person name="Pinto D."/>
            <person name="Vollmers J."/>
            <person name="Rivas-Marin E."/>
            <person name="Kohn T."/>
            <person name="Peeters S.H."/>
            <person name="Heuer A."/>
            <person name="Rast P."/>
            <person name="Oberbeckmann S."/>
            <person name="Bunk B."/>
            <person name="Jeske O."/>
            <person name="Meyerdierks A."/>
            <person name="Storesund J.E."/>
            <person name="Kallscheuer N."/>
            <person name="Luecker S."/>
            <person name="Lage O.M."/>
            <person name="Pohl T."/>
            <person name="Merkel B.J."/>
            <person name="Hornburger P."/>
            <person name="Mueller R.-W."/>
            <person name="Bruemmer F."/>
            <person name="Labrenz M."/>
            <person name="Spormann A.M."/>
            <person name="Op Den Camp H."/>
            <person name="Overmann J."/>
            <person name="Amann R."/>
            <person name="Jetten M.S.M."/>
            <person name="Mascher T."/>
            <person name="Medema M.H."/>
            <person name="Devos D.P."/>
            <person name="Kaster A.-K."/>
            <person name="Ovreas L."/>
            <person name="Rohde M."/>
            <person name="Galperin M.Y."/>
            <person name="Jogler C."/>
        </authorList>
    </citation>
    <scope>NUCLEOTIDE SEQUENCE [LARGE SCALE GENOMIC DNA]</scope>
    <source>
        <strain evidence="1 2">CA13</strain>
    </source>
</reference>
<dbReference type="OrthoDB" id="234165at2"/>
<evidence type="ECO:0008006" key="3">
    <source>
        <dbReference type="Google" id="ProtNLM"/>
    </source>
</evidence>
<dbReference type="CDD" id="cd00761">
    <property type="entry name" value="Glyco_tranf_GTA_type"/>
    <property type="match status" value="1"/>
</dbReference>
<gene>
    <name evidence="1" type="ORF">CA13_02940</name>
</gene>
<evidence type="ECO:0000313" key="1">
    <source>
        <dbReference type="EMBL" id="TWT78897.1"/>
    </source>
</evidence>
<proteinExistence type="predicted"/>
<organism evidence="1 2">
    <name type="scientific">Novipirellula herctigrandis</name>
    <dbReference type="NCBI Taxonomy" id="2527986"/>
    <lineage>
        <taxon>Bacteria</taxon>
        <taxon>Pseudomonadati</taxon>
        <taxon>Planctomycetota</taxon>
        <taxon>Planctomycetia</taxon>
        <taxon>Pirellulales</taxon>
        <taxon>Pirellulaceae</taxon>
        <taxon>Novipirellula</taxon>
    </lineage>
</organism>
<keyword evidence="2" id="KW-1185">Reference proteome</keyword>
<dbReference type="SUPFAM" id="SSF53448">
    <property type="entry name" value="Nucleotide-diphospho-sugar transferases"/>
    <property type="match status" value="2"/>
</dbReference>
<sequence length="460" mass="51405">MRFDVPIIDVVILTRDDNDLPAPVLDALRQQRGVRIQLHRVVGTPSADDPHRIATITRARNEAIGLGTSPWLMFVDDDVALGPDCIARLHHALASRPEFSAFGADYLGEAARHGTSPHVSMGATLFRRSVLQRIAFRWETSKCECLCCCEDIRRTGSRIEYLAGATASHLAAHRDEDHCEIASSESNSPESNSVSCPSLSSDAKVLVAFNRRDVNRFRDVFLRMMRASGNEQEVIAVGYGLYPSESRLVASCRGVRFIHKVANGQMPPVRRLTDFAEITETLDPQLPVAYWDASDVIIQASLDPLWKMTQDHPDKIFGVREPLGYPHNMAVVGWTRTIQNPAMRQRAFELFSTRPFLNSGFSAGTAGAMHRYFKEADRLRNSAELRGTTDWGDQSAFNLYCHSDPKRWKEIPESWNYCVHDRPVGEVSVMPNGRVTCRSGMPIHIAHGNARSLAQLAIVR</sequence>
<dbReference type="RefSeq" id="WP_146394045.1">
    <property type="nucleotide sequence ID" value="NZ_SJPJ01000001.1"/>
</dbReference>
<dbReference type="Gene3D" id="3.90.550.10">
    <property type="entry name" value="Spore Coat Polysaccharide Biosynthesis Protein SpsA, Chain A"/>
    <property type="match status" value="2"/>
</dbReference>
<evidence type="ECO:0000313" key="2">
    <source>
        <dbReference type="Proteomes" id="UP000315010"/>
    </source>
</evidence>
<comment type="caution">
    <text evidence="1">The sequence shown here is derived from an EMBL/GenBank/DDBJ whole genome shotgun (WGS) entry which is preliminary data.</text>
</comment>
<dbReference type="InterPro" id="IPR029044">
    <property type="entry name" value="Nucleotide-diphossugar_trans"/>
</dbReference>